<evidence type="ECO:0000256" key="1">
    <source>
        <dbReference type="SAM" id="MobiDB-lite"/>
    </source>
</evidence>
<dbReference type="EMBL" id="PGCI01000126">
    <property type="protein sequence ID" value="PLW38569.1"/>
    <property type="molecule type" value="Genomic_DNA"/>
</dbReference>
<dbReference type="AlphaFoldDB" id="A0A2N5ULD1"/>
<feature type="compositionally biased region" description="Basic and acidic residues" evidence="1">
    <location>
        <begin position="1"/>
        <end position="12"/>
    </location>
</feature>
<protein>
    <submittedName>
        <fullName evidence="2">Uncharacterized protein</fullName>
    </submittedName>
</protein>
<gene>
    <name evidence="2" type="ORF">PCASD_10797</name>
</gene>
<sequence length="85" mass="9794">MKGVESKEKGDIKLNPQGTNIESDDVPITSSRFLEILWNKETNKVIKEDKIFNTEVELSGKQYDQIVETIGLQDPILLRRKFSQE</sequence>
<evidence type="ECO:0000313" key="3">
    <source>
        <dbReference type="Proteomes" id="UP000235392"/>
    </source>
</evidence>
<comment type="caution">
    <text evidence="2">The sequence shown here is derived from an EMBL/GenBank/DDBJ whole genome shotgun (WGS) entry which is preliminary data.</text>
</comment>
<proteinExistence type="predicted"/>
<dbReference type="Proteomes" id="UP000235392">
    <property type="component" value="Unassembled WGS sequence"/>
</dbReference>
<accession>A0A2N5ULD1</accession>
<evidence type="ECO:0000313" key="2">
    <source>
        <dbReference type="EMBL" id="PLW38569.1"/>
    </source>
</evidence>
<organism evidence="2 3">
    <name type="scientific">Puccinia coronata f. sp. avenae</name>
    <dbReference type="NCBI Taxonomy" id="200324"/>
    <lineage>
        <taxon>Eukaryota</taxon>
        <taxon>Fungi</taxon>
        <taxon>Dikarya</taxon>
        <taxon>Basidiomycota</taxon>
        <taxon>Pucciniomycotina</taxon>
        <taxon>Pucciniomycetes</taxon>
        <taxon>Pucciniales</taxon>
        <taxon>Pucciniaceae</taxon>
        <taxon>Puccinia</taxon>
    </lineage>
</organism>
<feature type="region of interest" description="Disordered" evidence="1">
    <location>
        <begin position="1"/>
        <end position="21"/>
    </location>
</feature>
<reference evidence="2 3" key="1">
    <citation type="submission" date="2017-11" db="EMBL/GenBank/DDBJ databases">
        <title>De novo assembly and phasing of dikaryotic genomes from two isolates of Puccinia coronata f. sp. avenae, the causal agent of oat crown rust.</title>
        <authorList>
            <person name="Miller M.E."/>
            <person name="Zhang Y."/>
            <person name="Omidvar V."/>
            <person name="Sperschneider J."/>
            <person name="Schwessinger B."/>
            <person name="Raley C."/>
            <person name="Palmer J.M."/>
            <person name="Garnica D."/>
            <person name="Upadhyaya N."/>
            <person name="Rathjen J."/>
            <person name="Taylor J.M."/>
            <person name="Park R.F."/>
            <person name="Dodds P.N."/>
            <person name="Hirsch C.D."/>
            <person name="Kianian S.F."/>
            <person name="Figueroa M."/>
        </authorList>
    </citation>
    <scope>NUCLEOTIDE SEQUENCE [LARGE SCALE GENOMIC DNA]</scope>
    <source>
        <strain evidence="2">12SD80</strain>
    </source>
</reference>
<name>A0A2N5ULD1_9BASI</name>